<evidence type="ECO:0000313" key="2">
    <source>
        <dbReference type="EMBL" id="ANZ73330.1"/>
    </source>
</evidence>
<dbReference type="EMBL" id="CP014584">
    <property type="protein sequence ID" value="ANZ73330.1"/>
    <property type="molecule type" value="Genomic_DNA"/>
</dbReference>
<name>A0A1B2J5U7_PICPA</name>
<dbReference type="PROSITE" id="PS51184">
    <property type="entry name" value="JMJC"/>
    <property type="match status" value="1"/>
</dbReference>
<dbReference type="InterPro" id="IPR003347">
    <property type="entry name" value="JmjC_dom"/>
</dbReference>
<dbReference type="PANTHER" id="PTHR12480:SF21">
    <property type="entry name" value="JMJC DOMAIN-CONTAINING PROTEIN 8"/>
    <property type="match status" value="1"/>
</dbReference>
<dbReference type="AlphaFoldDB" id="A0A1B2J5U7"/>
<dbReference type="GO" id="GO:0005634">
    <property type="term" value="C:nucleus"/>
    <property type="evidence" value="ECO:0007669"/>
    <property type="project" value="TreeGrafter"/>
</dbReference>
<evidence type="ECO:0000313" key="3">
    <source>
        <dbReference type="Proteomes" id="UP000094565"/>
    </source>
</evidence>
<dbReference type="SMART" id="SM00558">
    <property type="entry name" value="JmjC"/>
    <property type="match status" value="1"/>
</dbReference>
<dbReference type="Gene3D" id="2.60.120.650">
    <property type="entry name" value="Cupin"/>
    <property type="match status" value="1"/>
</dbReference>
<dbReference type="GO" id="GO:0000987">
    <property type="term" value="F:cis-regulatory region sequence-specific DNA binding"/>
    <property type="evidence" value="ECO:0007669"/>
    <property type="project" value="TreeGrafter"/>
</dbReference>
<dbReference type="SUPFAM" id="SSF51197">
    <property type="entry name" value="Clavaminate synthase-like"/>
    <property type="match status" value="1"/>
</dbReference>
<dbReference type="InterPro" id="IPR041667">
    <property type="entry name" value="Cupin_8"/>
</dbReference>
<reference evidence="2 3" key="1">
    <citation type="submission" date="2016-02" db="EMBL/GenBank/DDBJ databases">
        <title>Comparative genomic and transcriptomic foundation for Pichia pastoris.</title>
        <authorList>
            <person name="Love K.R."/>
            <person name="Shah K.A."/>
            <person name="Whittaker C.A."/>
            <person name="Wu J."/>
            <person name="Bartlett M.C."/>
            <person name="Ma D."/>
            <person name="Leeson R.L."/>
            <person name="Priest M."/>
            <person name="Young S.K."/>
            <person name="Love J.C."/>
        </authorList>
    </citation>
    <scope>NUCLEOTIDE SEQUENCE [LARGE SCALE GENOMIC DNA]</scope>
    <source>
        <strain evidence="2 3">ATCC 28485</strain>
    </source>
</reference>
<protein>
    <submittedName>
        <fullName evidence="2">BA75_00024T0</fullName>
    </submittedName>
</protein>
<evidence type="ECO:0000259" key="1">
    <source>
        <dbReference type="PROSITE" id="PS51184"/>
    </source>
</evidence>
<proteinExistence type="predicted"/>
<gene>
    <name evidence="2" type="ORF">ATY40_BA7500024</name>
</gene>
<organism evidence="2 3">
    <name type="scientific">Komagataella pastoris</name>
    <name type="common">Yeast</name>
    <name type="synonym">Pichia pastoris</name>
    <dbReference type="NCBI Taxonomy" id="4922"/>
    <lineage>
        <taxon>Eukaryota</taxon>
        <taxon>Fungi</taxon>
        <taxon>Dikarya</taxon>
        <taxon>Ascomycota</taxon>
        <taxon>Saccharomycotina</taxon>
        <taxon>Pichiomycetes</taxon>
        <taxon>Pichiales</taxon>
        <taxon>Pichiaceae</taxon>
        <taxon>Komagataella</taxon>
    </lineage>
</organism>
<dbReference type="Pfam" id="PF13621">
    <property type="entry name" value="Cupin_8"/>
    <property type="match status" value="1"/>
</dbReference>
<dbReference type="InterPro" id="IPR036047">
    <property type="entry name" value="F-box-like_dom_sf"/>
</dbReference>
<sequence length="574" mass="66658">MTQSEPEPKRRRTADPDQVKALHSKWFPKRVHTSSVVPRHPLGVKPSGNLLLASHDSEYLDKSQRMGFWTLLASNEQLMMTILQFIDSPLDLMKLGHTSRVMYAYTWNEELWRHLYMRKASKSVESHYPLGIKEWKGSWRRTLLGIESDQEALIQVKENQICSDFLYRPYQCSQIDYSEICREIIQDEQVYHDRPEAYSKHNSLKGHVIRIPEDQITLENFENNYTDLPFIITNPNRSRWPSWSMESLLERFANVQFRQESVRWPLSFYSEYSRDNCDESPLYLFDCNSDAMKELVNEVTVPNCFKKDLFTVFDDNDILCRPDHTWLIMGPKNSGSTFHKDPNFTSAWNTAISGRKLWIMLPPDIKPPGIGTDKTESEVTAPVGIAEWTLSGFMQDALNLTKFDQCLVGITYPGECMHVPAGWWHSVINLDNSIAMTGNFIPEPKLPYALDFVKNKNNQISGFHSLDVKKSLINICKRMNQDTERYQKFQDYIREAKDDNEDCGEITFVPMPIYDMFLELLEQSKEFNSIDLNNVVARLASIQKKNLPAKVRESKTWNQLVSQNGFSFGFSEDD</sequence>
<feature type="domain" description="JmjC" evidence="1">
    <location>
        <begin position="290"/>
        <end position="457"/>
    </location>
</feature>
<dbReference type="InterPro" id="IPR050910">
    <property type="entry name" value="JMJD6_ArgDemeth/LysHydrox"/>
</dbReference>
<accession>A0A1B2J5U7</accession>
<keyword evidence="3" id="KW-1185">Reference proteome</keyword>
<dbReference type="OrthoDB" id="424465at2759"/>
<dbReference type="Proteomes" id="UP000094565">
    <property type="component" value="Chromosome 1"/>
</dbReference>
<dbReference type="SUPFAM" id="SSF81383">
    <property type="entry name" value="F-box domain"/>
    <property type="match status" value="1"/>
</dbReference>
<dbReference type="PANTHER" id="PTHR12480">
    <property type="entry name" value="ARGININE DEMETHYLASE AND LYSYL-HYDROXYLASE JMJD"/>
    <property type="match status" value="1"/>
</dbReference>